<feature type="domain" description="N-acetyltransferase" evidence="1">
    <location>
        <begin position="8"/>
        <end position="173"/>
    </location>
</feature>
<dbReference type="PROSITE" id="PS51186">
    <property type="entry name" value="GNAT"/>
    <property type="match status" value="1"/>
</dbReference>
<evidence type="ECO:0000313" key="3">
    <source>
        <dbReference type="Proteomes" id="UP000546031"/>
    </source>
</evidence>
<dbReference type="Pfam" id="PF13302">
    <property type="entry name" value="Acetyltransf_3"/>
    <property type="match status" value="1"/>
</dbReference>
<dbReference type="AlphaFoldDB" id="A0A850HC56"/>
<dbReference type="InterPro" id="IPR016181">
    <property type="entry name" value="Acyl_CoA_acyltransferase"/>
</dbReference>
<reference evidence="2 3" key="1">
    <citation type="submission" date="2020-06" db="EMBL/GenBank/DDBJ databases">
        <title>Altererythrobacter lutimaris sp. nov., a marine bacterium isolated from a tidal flat.</title>
        <authorList>
            <person name="Kim D."/>
            <person name="Yoo Y."/>
            <person name="Kim J.-J."/>
        </authorList>
    </citation>
    <scope>NUCLEOTIDE SEQUENCE [LARGE SCALE GENOMIC DNA]</scope>
    <source>
        <strain evidence="2 3">JGD-16</strain>
    </source>
</reference>
<dbReference type="InterPro" id="IPR051531">
    <property type="entry name" value="N-acetyltransferase"/>
</dbReference>
<dbReference type="Proteomes" id="UP000546031">
    <property type="component" value="Unassembled WGS sequence"/>
</dbReference>
<dbReference type="Gene3D" id="3.40.630.30">
    <property type="match status" value="1"/>
</dbReference>
<comment type="caution">
    <text evidence="2">The sequence shown here is derived from an EMBL/GenBank/DDBJ whole genome shotgun (WGS) entry which is preliminary data.</text>
</comment>
<keyword evidence="2" id="KW-0808">Transferase</keyword>
<dbReference type="InterPro" id="IPR000182">
    <property type="entry name" value="GNAT_dom"/>
</dbReference>
<evidence type="ECO:0000259" key="1">
    <source>
        <dbReference type="PROSITE" id="PS51186"/>
    </source>
</evidence>
<evidence type="ECO:0000313" key="2">
    <source>
        <dbReference type="EMBL" id="NVE94506.1"/>
    </source>
</evidence>
<dbReference type="CDD" id="cd04301">
    <property type="entry name" value="NAT_SF"/>
    <property type="match status" value="1"/>
</dbReference>
<keyword evidence="3" id="KW-1185">Reference proteome</keyword>
<dbReference type="RefSeq" id="WP_176272778.1">
    <property type="nucleotide sequence ID" value="NZ_JABWTA010000001.1"/>
</dbReference>
<dbReference type="GO" id="GO:0016747">
    <property type="term" value="F:acyltransferase activity, transferring groups other than amino-acyl groups"/>
    <property type="evidence" value="ECO:0007669"/>
    <property type="project" value="InterPro"/>
</dbReference>
<accession>A0A850HC56</accession>
<dbReference type="PANTHER" id="PTHR43792">
    <property type="entry name" value="GNAT FAMILY, PUTATIVE (AFU_ORTHOLOGUE AFUA_3G00765)-RELATED-RELATED"/>
    <property type="match status" value="1"/>
</dbReference>
<gene>
    <name evidence="2" type="ORF">HUO12_06305</name>
</gene>
<proteinExistence type="predicted"/>
<organism evidence="2 3">
    <name type="scientific">Altererythrobacter lutimaris</name>
    <dbReference type="NCBI Taxonomy" id="2743979"/>
    <lineage>
        <taxon>Bacteria</taxon>
        <taxon>Pseudomonadati</taxon>
        <taxon>Pseudomonadota</taxon>
        <taxon>Alphaproteobacteria</taxon>
        <taxon>Sphingomonadales</taxon>
        <taxon>Erythrobacteraceae</taxon>
        <taxon>Altererythrobacter</taxon>
    </lineage>
</organism>
<dbReference type="EMBL" id="JABWTA010000001">
    <property type="protein sequence ID" value="NVE94506.1"/>
    <property type="molecule type" value="Genomic_DNA"/>
</dbReference>
<protein>
    <submittedName>
        <fullName evidence="2">GNAT family N-acetyltransferase</fullName>
    </submittedName>
</protein>
<name>A0A850HC56_9SPHN</name>
<dbReference type="SUPFAM" id="SSF55729">
    <property type="entry name" value="Acyl-CoA N-acyltransferases (Nat)"/>
    <property type="match status" value="1"/>
</dbReference>
<sequence length="188" mass="20471">MFHVTQRLLLRPAWPEDAEAIFAGIGEREVVCNLARAPWPYTLKDAREFLSRPAPDALPRFVITMPGDDGSQLVGMVGLNCHDDGEENGVELGYWIARSHWGQGIATEAVRGILEVARTLGIKRIEAGHFTDNPASGRVLRKVGLRPTGERRAQFSLARGGEVSSLRYVIDLAGHDESGDSATVARAA</sequence>